<comment type="caution">
    <text evidence="2">The sequence shown here is derived from an EMBL/GenBank/DDBJ whole genome shotgun (WGS) entry which is preliminary data.</text>
</comment>
<dbReference type="RefSeq" id="WP_199708269.1">
    <property type="nucleotide sequence ID" value="NZ_JAEMNV010000012.1"/>
</dbReference>
<protein>
    <submittedName>
        <fullName evidence="2">Uncharacterized protein</fullName>
    </submittedName>
</protein>
<feature type="region of interest" description="Disordered" evidence="1">
    <location>
        <begin position="1"/>
        <end position="28"/>
    </location>
</feature>
<organism evidence="2 3">
    <name type="scientific">Antrihabitans stalagmiti</name>
    <dbReference type="NCBI Taxonomy" id="2799499"/>
    <lineage>
        <taxon>Bacteria</taxon>
        <taxon>Bacillati</taxon>
        <taxon>Actinomycetota</taxon>
        <taxon>Actinomycetes</taxon>
        <taxon>Mycobacteriales</taxon>
        <taxon>Nocardiaceae</taxon>
        <taxon>Antrihabitans</taxon>
    </lineage>
</organism>
<accession>A0A934NWL3</accession>
<dbReference type="AlphaFoldDB" id="A0A934NWL3"/>
<evidence type="ECO:0000313" key="2">
    <source>
        <dbReference type="EMBL" id="MBJ8342608.1"/>
    </source>
</evidence>
<keyword evidence="3" id="KW-1185">Reference proteome</keyword>
<reference evidence="2" key="1">
    <citation type="submission" date="2020-12" db="EMBL/GenBank/DDBJ databases">
        <title>Antrihabitans popcorni sp. nov. and Antrihabitans auranticaus sp. nov., isolated from a larva cave.</title>
        <authorList>
            <person name="Lee S.D."/>
            <person name="Kim I.S."/>
        </authorList>
    </citation>
    <scope>NUCLEOTIDE SEQUENCE</scope>
    <source>
        <strain evidence="2">YC3-6</strain>
    </source>
</reference>
<dbReference type="Proteomes" id="UP000655868">
    <property type="component" value="Unassembled WGS sequence"/>
</dbReference>
<evidence type="ECO:0000256" key="1">
    <source>
        <dbReference type="SAM" id="MobiDB-lite"/>
    </source>
</evidence>
<name>A0A934NWL3_9NOCA</name>
<dbReference type="EMBL" id="JAEMNV010000012">
    <property type="protein sequence ID" value="MBJ8342608.1"/>
    <property type="molecule type" value="Genomic_DNA"/>
</dbReference>
<sequence length="55" mass="5892">MGMYGEIFGSSKLRKESGEDAGTGEEAEWGALDLDRGVVYLDRRGPAVDADDAVE</sequence>
<evidence type="ECO:0000313" key="3">
    <source>
        <dbReference type="Proteomes" id="UP000655868"/>
    </source>
</evidence>
<gene>
    <name evidence="2" type="ORF">JGU71_27335</name>
</gene>
<proteinExistence type="predicted"/>